<proteinExistence type="predicted"/>
<protein>
    <submittedName>
        <fullName evidence="1">Uncharacterized protein</fullName>
    </submittedName>
</protein>
<gene>
    <name evidence="1" type="ORF">Pla22_03370</name>
</gene>
<dbReference type="Pfam" id="PF07963">
    <property type="entry name" value="N_methyl"/>
    <property type="match status" value="1"/>
</dbReference>
<evidence type="ECO:0000313" key="1">
    <source>
        <dbReference type="EMBL" id="TWT52711.1"/>
    </source>
</evidence>
<dbReference type="SUPFAM" id="SSF54523">
    <property type="entry name" value="Pili subunits"/>
    <property type="match status" value="1"/>
</dbReference>
<keyword evidence="2" id="KW-1185">Reference proteome</keyword>
<organism evidence="1 2">
    <name type="scientific">Rubripirellula amarantea</name>
    <dbReference type="NCBI Taxonomy" id="2527999"/>
    <lineage>
        <taxon>Bacteria</taxon>
        <taxon>Pseudomonadati</taxon>
        <taxon>Planctomycetota</taxon>
        <taxon>Planctomycetia</taxon>
        <taxon>Pirellulales</taxon>
        <taxon>Pirellulaceae</taxon>
        <taxon>Rubripirellula</taxon>
    </lineage>
</organism>
<dbReference type="AlphaFoldDB" id="A0A5C5WRG6"/>
<dbReference type="InterPro" id="IPR045584">
    <property type="entry name" value="Pilin-like"/>
</dbReference>
<dbReference type="RefSeq" id="WP_165440479.1">
    <property type="nucleotide sequence ID" value="NZ_SJPI01000001.1"/>
</dbReference>
<comment type="caution">
    <text evidence="1">The sequence shown here is derived from an EMBL/GenBank/DDBJ whole genome shotgun (WGS) entry which is preliminary data.</text>
</comment>
<dbReference type="Gene3D" id="3.30.700.10">
    <property type="entry name" value="Glycoprotein, Type 4 Pilin"/>
    <property type="match status" value="1"/>
</dbReference>
<dbReference type="EMBL" id="SJPI01000001">
    <property type="protein sequence ID" value="TWT52711.1"/>
    <property type="molecule type" value="Genomic_DNA"/>
</dbReference>
<sequence>MRTRKAFTLVELVVALVILVVLSSIASLSLTGTMDRYQLTRATQTLEMFDARARRDARSSGQAIQTRIDTARGNLQLASLSENRDGRSQTSQAAFRLPRTVTIEEIQLVRKMQVGRSFDYVVNPEGRSVSYAVHFQHGNMSRWIVVIGSSGQTVVAKDKREANEILSL</sequence>
<dbReference type="Proteomes" id="UP000316598">
    <property type="component" value="Unassembled WGS sequence"/>
</dbReference>
<name>A0A5C5WRG6_9BACT</name>
<accession>A0A5C5WRG6</accession>
<reference evidence="1 2" key="1">
    <citation type="submission" date="2019-02" db="EMBL/GenBank/DDBJ databases">
        <title>Deep-cultivation of Planctomycetes and their phenomic and genomic characterization uncovers novel biology.</title>
        <authorList>
            <person name="Wiegand S."/>
            <person name="Jogler M."/>
            <person name="Boedeker C."/>
            <person name="Pinto D."/>
            <person name="Vollmers J."/>
            <person name="Rivas-Marin E."/>
            <person name="Kohn T."/>
            <person name="Peeters S.H."/>
            <person name="Heuer A."/>
            <person name="Rast P."/>
            <person name="Oberbeckmann S."/>
            <person name="Bunk B."/>
            <person name="Jeske O."/>
            <person name="Meyerdierks A."/>
            <person name="Storesund J.E."/>
            <person name="Kallscheuer N."/>
            <person name="Luecker S."/>
            <person name="Lage O.M."/>
            <person name="Pohl T."/>
            <person name="Merkel B.J."/>
            <person name="Hornburger P."/>
            <person name="Mueller R.-W."/>
            <person name="Bruemmer F."/>
            <person name="Labrenz M."/>
            <person name="Spormann A.M."/>
            <person name="Op Den Camp H."/>
            <person name="Overmann J."/>
            <person name="Amann R."/>
            <person name="Jetten M.S.M."/>
            <person name="Mascher T."/>
            <person name="Medema M.H."/>
            <person name="Devos D.P."/>
            <person name="Kaster A.-K."/>
            <person name="Ovreas L."/>
            <person name="Rohde M."/>
            <person name="Galperin M.Y."/>
            <person name="Jogler C."/>
        </authorList>
    </citation>
    <scope>NUCLEOTIDE SEQUENCE [LARGE SCALE GENOMIC DNA]</scope>
    <source>
        <strain evidence="1 2">Pla22</strain>
    </source>
</reference>
<dbReference type="InterPro" id="IPR012902">
    <property type="entry name" value="N_methyl_site"/>
</dbReference>
<dbReference type="NCBIfam" id="TIGR02532">
    <property type="entry name" value="IV_pilin_GFxxxE"/>
    <property type="match status" value="1"/>
</dbReference>
<evidence type="ECO:0000313" key="2">
    <source>
        <dbReference type="Proteomes" id="UP000316598"/>
    </source>
</evidence>